<comment type="similarity">
    <text evidence="1">Belongs to the SKP1 family.</text>
</comment>
<feature type="compositionally biased region" description="Basic and acidic residues" evidence="3">
    <location>
        <begin position="70"/>
        <end position="88"/>
    </location>
</feature>
<dbReference type="Proteomes" id="UP000717515">
    <property type="component" value="Unassembled WGS sequence"/>
</dbReference>
<keyword evidence="2" id="KW-0833">Ubl conjugation pathway</keyword>
<evidence type="ECO:0000313" key="6">
    <source>
        <dbReference type="Proteomes" id="UP000717515"/>
    </source>
</evidence>
<dbReference type="EMBL" id="JAIFTL010000192">
    <property type="protein sequence ID" value="KAG9321644.1"/>
    <property type="molecule type" value="Genomic_DNA"/>
</dbReference>
<dbReference type="SMART" id="SM00512">
    <property type="entry name" value="Skp1"/>
    <property type="match status" value="1"/>
</dbReference>
<proteinExistence type="inferred from homology"/>
<evidence type="ECO:0000313" key="5">
    <source>
        <dbReference type="EMBL" id="KAG9321644.1"/>
    </source>
</evidence>
<dbReference type="AlphaFoldDB" id="A0A9P8A3E4"/>
<dbReference type="Pfam" id="PF03931">
    <property type="entry name" value="Skp1_POZ"/>
    <property type="match status" value="1"/>
</dbReference>
<organism evidence="5 6">
    <name type="scientific">Mortierella alpina</name>
    <name type="common">Oleaginous fungus</name>
    <name type="synonym">Mortierella renispora</name>
    <dbReference type="NCBI Taxonomy" id="64518"/>
    <lineage>
        <taxon>Eukaryota</taxon>
        <taxon>Fungi</taxon>
        <taxon>Fungi incertae sedis</taxon>
        <taxon>Mucoromycota</taxon>
        <taxon>Mortierellomycotina</taxon>
        <taxon>Mortierellomycetes</taxon>
        <taxon>Mortierellales</taxon>
        <taxon>Mortierellaceae</taxon>
        <taxon>Mortierella</taxon>
    </lineage>
</organism>
<sequence length="318" mass="34921">MLQDSNEYLTAVVVPTARAMSCIEETTDGSNSGPAFSGTPNLMEQARGSTDGSGIHSSSQGCDTTTKRARSTEDERQRSLNHFDEIKRSYQQQKSKKILREAEEARPVGDREAQILQCLHNAEDETVQIVEFMIVTIESIDGEQIRVSKEIATQSSVIKNMLEDLNESDAAIPLPLPRNILKRVFGYSNEGAAPNDSLIDLVHIVSAADYLDIGPLVSAAGKSVGEWLLGNTAQDILAFFGKLPAQTFYGSWKKRSNEGGLTMFPRKTYQSLYATHQSHQSILIGSCMCTTTLPPSPMSYQPGFTEHTPIQYHSGQLS</sequence>
<dbReference type="InterPro" id="IPR016897">
    <property type="entry name" value="SKP1"/>
</dbReference>
<evidence type="ECO:0000256" key="1">
    <source>
        <dbReference type="ARBA" id="ARBA00009993"/>
    </source>
</evidence>
<name>A0A9P8A3E4_MORAP</name>
<dbReference type="SUPFAM" id="SSF81382">
    <property type="entry name" value="Skp1 dimerisation domain-like"/>
    <property type="match status" value="1"/>
</dbReference>
<dbReference type="PANTHER" id="PTHR11165">
    <property type="entry name" value="SKP1"/>
    <property type="match status" value="1"/>
</dbReference>
<comment type="caution">
    <text evidence="5">The sequence shown here is derived from an EMBL/GenBank/DDBJ whole genome shotgun (WGS) entry which is preliminary data.</text>
</comment>
<evidence type="ECO:0000259" key="4">
    <source>
        <dbReference type="Pfam" id="PF03931"/>
    </source>
</evidence>
<gene>
    <name evidence="5" type="ORF">KVV02_005442</name>
</gene>
<dbReference type="InterPro" id="IPR001232">
    <property type="entry name" value="SKP1-like"/>
</dbReference>
<evidence type="ECO:0000256" key="3">
    <source>
        <dbReference type="SAM" id="MobiDB-lite"/>
    </source>
</evidence>
<dbReference type="InterPro" id="IPR036296">
    <property type="entry name" value="SKP1-like_dim_sf"/>
</dbReference>
<dbReference type="GO" id="GO:0006511">
    <property type="term" value="P:ubiquitin-dependent protein catabolic process"/>
    <property type="evidence" value="ECO:0007669"/>
    <property type="project" value="InterPro"/>
</dbReference>
<evidence type="ECO:0000256" key="2">
    <source>
        <dbReference type="ARBA" id="ARBA00022786"/>
    </source>
</evidence>
<dbReference type="Gene3D" id="3.30.710.10">
    <property type="entry name" value="Potassium Channel Kv1.1, Chain A"/>
    <property type="match status" value="1"/>
</dbReference>
<reference evidence="5" key="1">
    <citation type="submission" date="2021-07" db="EMBL/GenBank/DDBJ databases">
        <title>Draft genome of Mortierella alpina, strain LL118, isolated from an aspen leaf litter sample.</title>
        <authorList>
            <person name="Yang S."/>
            <person name="Vinatzer B.A."/>
        </authorList>
    </citation>
    <scope>NUCLEOTIDE SEQUENCE</scope>
    <source>
        <strain evidence="5">LL118</strain>
    </source>
</reference>
<dbReference type="SUPFAM" id="SSF54695">
    <property type="entry name" value="POZ domain"/>
    <property type="match status" value="1"/>
</dbReference>
<dbReference type="InterPro" id="IPR016073">
    <property type="entry name" value="Skp1_comp_POZ"/>
</dbReference>
<accession>A0A9P8A3E4</accession>
<protein>
    <recommendedName>
        <fullName evidence="4">SKP1 component POZ domain-containing protein</fullName>
    </recommendedName>
</protein>
<feature type="region of interest" description="Disordered" evidence="3">
    <location>
        <begin position="25"/>
        <end position="91"/>
    </location>
</feature>
<dbReference type="InterPro" id="IPR011333">
    <property type="entry name" value="SKP1/BTB/POZ_sf"/>
</dbReference>
<feature type="domain" description="SKP1 component POZ" evidence="4">
    <location>
        <begin position="134"/>
        <end position="188"/>
    </location>
</feature>
<feature type="compositionally biased region" description="Polar residues" evidence="3">
    <location>
        <begin position="28"/>
        <end position="64"/>
    </location>
</feature>